<comment type="caution">
    <text evidence="1">The sequence shown here is derived from an EMBL/GenBank/DDBJ whole genome shotgun (WGS) entry which is preliminary data.</text>
</comment>
<accession>A0ABW4LIC8</accession>
<gene>
    <name evidence="1" type="ORF">ACFSBI_15440</name>
</gene>
<sequence length="72" mass="8040">MALWQLQADLGNYLEDEGFWGRYATHLSHDDAQRAIEVGILPNTSTAVVDQIRGAFREQPVIFVPRGSARAL</sequence>
<keyword evidence="2" id="KW-1185">Reference proteome</keyword>
<dbReference type="RefSeq" id="WP_377936491.1">
    <property type="nucleotide sequence ID" value="NZ_JBHUEA010000033.1"/>
</dbReference>
<evidence type="ECO:0000313" key="1">
    <source>
        <dbReference type="EMBL" id="MFD1722944.1"/>
    </source>
</evidence>
<dbReference type="EMBL" id="JBHUEA010000033">
    <property type="protein sequence ID" value="MFD1722944.1"/>
    <property type="molecule type" value="Genomic_DNA"/>
</dbReference>
<evidence type="ECO:0000313" key="2">
    <source>
        <dbReference type="Proteomes" id="UP001597347"/>
    </source>
</evidence>
<organism evidence="1 2">
    <name type="scientific">Amnibacterium endophyticum</name>
    <dbReference type="NCBI Taxonomy" id="2109337"/>
    <lineage>
        <taxon>Bacteria</taxon>
        <taxon>Bacillati</taxon>
        <taxon>Actinomycetota</taxon>
        <taxon>Actinomycetes</taxon>
        <taxon>Micrococcales</taxon>
        <taxon>Microbacteriaceae</taxon>
        <taxon>Amnibacterium</taxon>
    </lineage>
</organism>
<reference evidence="2" key="1">
    <citation type="journal article" date="2019" name="Int. J. Syst. Evol. Microbiol.">
        <title>The Global Catalogue of Microorganisms (GCM) 10K type strain sequencing project: providing services to taxonomists for standard genome sequencing and annotation.</title>
        <authorList>
            <consortium name="The Broad Institute Genomics Platform"/>
            <consortium name="The Broad Institute Genome Sequencing Center for Infectious Disease"/>
            <person name="Wu L."/>
            <person name="Ma J."/>
        </authorList>
    </citation>
    <scope>NUCLEOTIDE SEQUENCE [LARGE SCALE GENOMIC DNA]</scope>
    <source>
        <strain evidence="2">CGMCC 1.12471</strain>
    </source>
</reference>
<proteinExistence type="predicted"/>
<dbReference type="Proteomes" id="UP001597347">
    <property type="component" value="Unassembled WGS sequence"/>
</dbReference>
<protein>
    <submittedName>
        <fullName evidence="1">Uncharacterized protein</fullName>
    </submittedName>
</protein>
<name>A0ABW4LIC8_9MICO</name>